<dbReference type="EMBL" id="BOML01000075">
    <property type="protein sequence ID" value="GIE07304.1"/>
    <property type="molecule type" value="Genomic_DNA"/>
</dbReference>
<organism evidence="1 2">
    <name type="scientific">Paractinoplanes durhamensis</name>
    <dbReference type="NCBI Taxonomy" id="113563"/>
    <lineage>
        <taxon>Bacteria</taxon>
        <taxon>Bacillati</taxon>
        <taxon>Actinomycetota</taxon>
        <taxon>Actinomycetes</taxon>
        <taxon>Micromonosporales</taxon>
        <taxon>Micromonosporaceae</taxon>
        <taxon>Paractinoplanes</taxon>
    </lineage>
</organism>
<sequence>MRAEAQRTYLGMLMWGYLEEFARDVDTNGIKDAFTRFISWTR</sequence>
<evidence type="ECO:0000313" key="1">
    <source>
        <dbReference type="EMBL" id="GIE07304.1"/>
    </source>
</evidence>
<dbReference type="RefSeq" id="WP_275414773.1">
    <property type="nucleotide sequence ID" value="NZ_BAAATX010000034.1"/>
</dbReference>
<accession>A0ABQ3ZCN6</accession>
<dbReference type="Proteomes" id="UP000637628">
    <property type="component" value="Unassembled WGS sequence"/>
</dbReference>
<evidence type="ECO:0000313" key="2">
    <source>
        <dbReference type="Proteomes" id="UP000637628"/>
    </source>
</evidence>
<comment type="caution">
    <text evidence="1">The sequence shown here is derived from an EMBL/GenBank/DDBJ whole genome shotgun (WGS) entry which is preliminary data.</text>
</comment>
<keyword evidence="2" id="KW-1185">Reference proteome</keyword>
<name>A0ABQ3ZCN6_9ACTN</name>
<protein>
    <submittedName>
        <fullName evidence="1">Uncharacterized protein</fullName>
    </submittedName>
</protein>
<proteinExistence type="predicted"/>
<reference evidence="1 2" key="1">
    <citation type="submission" date="2021-01" db="EMBL/GenBank/DDBJ databases">
        <title>Whole genome shotgun sequence of Actinoplanes durhamensis NBRC 14914.</title>
        <authorList>
            <person name="Komaki H."/>
            <person name="Tamura T."/>
        </authorList>
    </citation>
    <scope>NUCLEOTIDE SEQUENCE [LARGE SCALE GENOMIC DNA]</scope>
    <source>
        <strain evidence="1 2">NBRC 14914</strain>
    </source>
</reference>
<gene>
    <name evidence="1" type="ORF">Adu01nite_86540</name>
</gene>